<organism evidence="1 2">
    <name type="scientific">Biomphalaria glabrata</name>
    <name type="common">Bloodfluke planorb</name>
    <name type="synonym">Freshwater snail</name>
    <dbReference type="NCBI Taxonomy" id="6526"/>
    <lineage>
        <taxon>Eukaryota</taxon>
        <taxon>Metazoa</taxon>
        <taxon>Spiralia</taxon>
        <taxon>Lophotrochozoa</taxon>
        <taxon>Mollusca</taxon>
        <taxon>Gastropoda</taxon>
        <taxon>Heterobranchia</taxon>
        <taxon>Euthyneura</taxon>
        <taxon>Panpulmonata</taxon>
        <taxon>Hygrophila</taxon>
        <taxon>Lymnaeoidea</taxon>
        <taxon>Planorbidae</taxon>
        <taxon>Biomphalaria</taxon>
    </lineage>
</organism>
<reference evidence="2 3" key="1">
    <citation type="submission" date="2025-04" db="UniProtKB">
        <authorList>
            <consortium name="RefSeq"/>
        </authorList>
    </citation>
    <scope>IDENTIFICATION</scope>
</reference>
<evidence type="ECO:0000313" key="3">
    <source>
        <dbReference type="RefSeq" id="XP_055898004.1"/>
    </source>
</evidence>
<gene>
    <name evidence="2 3" type="primary">LOC129928290</name>
</gene>
<proteinExistence type="predicted"/>
<evidence type="ECO:0000313" key="1">
    <source>
        <dbReference type="Proteomes" id="UP001165740"/>
    </source>
</evidence>
<dbReference type="GeneID" id="129928290"/>
<protein>
    <submittedName>
        <fullName evidence="2 3">Uncharacterized protein LOC129928290</fullName>
    </submittedName>
</protein>
<dbReference type="RefSeq" id="XP_055898004.1">
    <property type="nucleotide sequence ID" value="XM_056042029.1"/>
</dbReference>
<name>A0A9W3BEZ1_BIOGL</name>
<dbReference type="OrthoDB" id="6045352at2759"/>
<keyword evidence="1" id="KW-1185">Reference proteome</keyword>
<sequence>MNQSTVSSVDISHTFGEHECEACQGQTEDSLHEKFTSCTKNPDHALFIPVTAFTIEHLPEHYRDNDLFELIKVVAELTVRMAVSKVSPNRPEFWPDTKKEYPFYKDKGQTFLRTGTGEMDLFMYKDGHGFHPTGSSYNSFTSTSYEAPYKTCPCEKCQQSDKPSNVWLEIQIHTAAHVVVDEAQHTSCRLFLDDHASPKVTFEKVDLEGVDFQRDKCYLKYITCDQTIGKRLHEAAGKKDLLWSQVLDKFGADKLTFIVSHPHGFAKQVSIGEWTEHIKVREYNEDFDMTKLIYTTCTCSGSSGARAYCVGIINSHVHNGVLTSGLNYSSVDVFRK</sequence>
<dbReference type="Proteomes" id="UP001165740">
    <property type="component" value="Chromosome 9"/>
</dbReference>
<dbReference type="RefSeq" id="XP_055898003.1">
    <property type="nucleotide sequence ID" value="XM_056042028.1"/>
</dbReference>
<evidence type="ECO:0000313" key="2">
    <source>
        <dbReference type="RefSeq" id="XP_055898003.1"/>
    </source>
</evidence>
<accession>A0A9W3BEZ1</accession>
<dbReference type="AlphaFoldDB" id="A0A9W3BEZ1"/>